<comment type="cofactor">
    <cofactor evidence="8">
        <name>tungstopterin</name>
        <dbReference type="ChEBI" id="CHEBI:30402"/>
    </cofactor>
</comment>
<comment type="cofactor">
    <cofactor evidence="1">
        <name>[4Fe-4S] cluster</name>
        <dbReference type="ChEBI" id="CHEBI:49883"/>
    </cofactor>
</comment>
<dbReference type="GO" id="GO:0016625">
    <property type="term" value="F:oxidoreductase activity, acting on the aldehyde or oxo group of donors, iron-sulfur protein as acceptor"/>
    <property type="evidence" value="ECO:0007669"/>
    <property type="project" value="InterPro"/>
</dbReference>
<dbReference type="SUPFAM" id="SSF56228">
    <property type="entry name" value="Aldehyde ferredoxin oxidoreductase, N-terminal domain"/>
    <property type="match status" value="1"/>
</dbReference>
<evidence type="ECO:0000256" key="1">
    <source>
        <dbReference type="ARBA" id="ARBA00001966"/>
    </source>
</evidence>
<accession>A0A9Q7EVY0</accession>
<dbReference type="Gene3D" id="3.60.9.10">
    <property type="entry name" value="Aldehyde ferredoxin oxidoreductase, N-terminal domain"/>
    <property type="match status" value="1"/>
</dbReference>
<dbReference type="GO" id="GO:0051539">
    <property type="term" value="F:4 iron, 4 sulfur cluster binding"/>
    <property type="evidence" value="ECO:0007669"/>
    <property type="project" value="UniProtKB-KW"/>
</dbReference>
<sequence>MAAKSYGAVRLDVDLGDGSTGRKTLDGASLRPQIGGVGTACSILYDEQAPGLDPLAPEALLIIATGPLTDPAVPGGGSLEICGKSPQTGAWSESRLGTDAGIALRKAGVDIAVIRGRAARPSALVIDDDRIEIIDAAMLKGMTTSRREAVLASKLGEGFEILSIGEAGERLVPFAAVMCGHRAAGRCGMGAVMGSKNLLALAIRGRGSLAKASPGRWASAIRKAQAKVRAHPTSPEFTRHGTMGGMPYSDASGDFPSRNWLSNSSGKGQSIFDSYYGRNFRKAVGCYRGCPVRCGRKVLVPDGPFETPLHDGGEYESVSAFTAFVDGTDVDAAIRASYLCNEYGLDTISCGAVIAFAMECREKGLLDESLIEGLDLFWGNGSVLPRLVEAIARREGLGELLSLGVRAAAQRLGPDALEAAVHVKGLEGPAHDPRSGKLLALTYGTNNRGMCHIHPIEAKAFDCDKQSFGLTAYGLPDPETVHPWDEEGKGAIAARLQDYGTLFEMFATCKFYGYCGLELDDFAEMIGAATGWDVTASELLLAGERVNTLQRLFNLREGLTADDDRLPDRVRQVPSFGRYSGEERCAIADYERMLADYYEARGWDAKGVPTEATRRRLGLD</sequence>
<dbReference type="AlphaFoldDB" id="A0A9Q7EVY0"/>
<keyword evidence="11" id="KW-1185">Reference proteome</keyword>
<evidence type="ECO:0000256" key="6">
    <source>
        <dbReference type="ARBA" id="ARBA00023004"/>
    </source>
</evidence>
<evidence type="ECO:0000256" key="8">
    <source>
        <dbReference type="ARBA" id="ARBA00049934"/>
    </source>
</evidence>
<dbReference type="Proteomes" id="UP000671879">
    <property type="component" value="Chromosome"/>
</dbReference>
<feature type="domain" description="Aldehyde ferredoxin oxidoreductase N-terminal" evidence="9">
    <location>
        <begin position="6"/>
        <end position="207"/>
    </location>
</feature>
<organism evidence="10 11">
    <name type="scientific">Aminithiophilus ramosus</name>
    <dbReference type="NCBI Taxonomy" id="3029084"/>
    <lineage>
        <taxon>Bacteria</taxon>
        <taxon>Thermotogati</taxon>
        <taxon>Synergistota</taxon>
        <taxon>Synergistia</taxon>
        <taxon>Synergistales</taxon>
        <taxon>Aminithiophilaceae</taxon>
        <taxon>Aminithiophilus</taxon>
    </lineage>
</organism>
<evidence type="ECO:0000259" key="9">
    <source>
        <dbReference type="SMART" id="SM00790"/>
    </source>
</evidence>
<keyword evidence="7" id="KW-0411">Iron-sulfur</keyword>
<dbReference type="PANTHER" id="PTHR30038:SF0">
    <property type="entry name" value="TUNGSTEN-CONTAINING ALDEHYDE FERREDOXIN OXIDOREDUCTASE"/>
    <property type="match status" value="1"/>
</dbReference>
<comment type="similarity">
    <text evidence="2">Belongs to the AOR/FOR family.</text>
</comment>
<dbReference type="InterPro" id="IPR001203">
    <property type="entry name" value="OxRdtase_Ald_Fedxn_C"/>
</dbReference>
<dbReference type="InterPro" id="IPR013983">
    <property type="entry name" value="Ald_Fedxn_OxRdtase_N"/>
</dbReference>
<keyword evidence="3" id="KW-0004">4Fe-4S</keyword>
<dbReference type="GO" id="GO:0009055">
    <property type="term" value="F:electron transfer activity"/>
    <property type="evidence" value="ECO:0007669"/>
    <property type="project" value="InterPro"/>
</dbReference>
<dbReference type="KEGG" id="aram:KAR29_13790"/>
<dbReference type="Pfam" id="PF01314">
    <property type="entry name" value="AFOR_C"/>
    <property type="match status" value="1"/>
</dbReference>
<evidence type="ECO:0000256" key="4">
    <source>
        <dbReference type="ARBA" id="ARBA00022723"/>
    </source>
</evidence>
<dbReference type="GO" id="GO:0046872">
    <property type="term" value="F:metal ion binding"/>
    <property type="evidence" value="ECO:0007669"/>
    <property type="project" value="UniProtKB-KW"/>
</dbReference>
<dbReference type="PANTHER" id="PTHR30038">
    <property type="entry name" value="ALDEHYDE FERREDOXIN OXIDOREDUCTASE"/>
    <property type="match status" value="1"/>
</dbReference>
<dbReference type="Gene3D" id="1.10.569.10">
    <property type="entry name" value="Aldehyde Ferredoxin Oxidoreductase Protein, subunit A, domain 2"/>
    <property type="match status" value="1"/>
</dbReference>
<proteinExistence type="inferred from homology"/>
<keyword evidence="5" id="KW-0560">Oxidoreductase</keyword>
<dbReference type="InterPro" id="IPR036021">
    <property type="entry name" value="Tungsten_al_ferr_oxy-like_C"/>
</dbReference>
<evidence type="ECO:0000256" key="7">
    <source>
        <dbReference type="ARBA" id="ARBA00023014"/>
    </source>
</evidence>
<evidence type="ECO:0000313" key="11">
    <source>
        <dbReference type="Proteomes" id="UP000671879"/>
    </source>
</evidence>
<dbReference type="InterPro" id="IPR013985">
    <property type="entry name" value="Ald_Fedxn_OxRdtase_dom3"/>
</dbReference>
<reference evidence="11" key="1">
    <citation type="submission" date="2021-04" db="EMBL/GenBank/DDBJ databases">
        <title>A novel Synergistetes isolate from a pyrite-forming mixed culture.</title>
        <authorList>
            <person name="Bunk B."/>
            <person name="Sproer C."/>
            <person name="Spring S."/>
            <person name="Pester M."/>
        </authorList>
    </citation>
    <scope>NUCLEOTIDE SEQUENCE [LARGE SCALE GENOMIC DNA]</scope>
    <source>
        <strain evidence="11">J.5.4.2-T.3.5.2</strain>
    </source>
</reference>
<dbReference type="InterPro" id="IPR013984">
    <property type="entry name" value="Ald_Fedxn_OxRdtase_dom2"/>
</dbReference>
<gene>
    <name evidence="10" type="ORF">KAR29_13790</name>
</gene>
<keyword evidence="4" id="KW-0479">Metal-binding</keyword>
<keyword evidence="6" id="KW-0408">Iron</keyword>
<protein>
    <submittedName>
        <fullName evidence="10">Aldehyde ferredoxin oxidoreductase family protein</fullName>
    </submittedName>
</protein>
<dbReference type="InterPro" id="IPR051919">
    <property type="entry name" value="W-dependent_AOR"/>
</dbReference>
<evidence type="ECO:0000313" key="10">
    <source>
        <dbReference type="EMBL" id="QTX32349.1"/>
    </source>
</evidence>
<dbReference type="SMART" id="SM00790">
    <property type="entry name" value="AFOR_N"/>
    <property type="match status" value="1"/>
</dbReference>
<dbReference type="EMBL" id="CP072943">
    <property type="protein sequence ID" value="QTX32349.1"/>
    <property type="molecule type" value="Genomic_DNA"/>
</dbReference>
<dbReference type="Pfam" id="PF02730">
    <property type="entry name" value="AFOR_N"/>
    <property type="match status" value="1"/>
</dbReference>
<name>A0A9Q7EVY0_9BACT</name>
<evidence type="ECO:0000256" key="3">
    <source>
        <dbReference type="ARBA" id="ARBA00022485"/>
    </source>
</evidence>
<evidence type="ECO:0000256" key="5">
    <source>
        <dbReference type="ARBA" id="ARBA00023002"/>
    </source>
</evidence>
<dbReference type="Gene3D" id="1.10.599.10">
    <property type="entry name" value="Aldehyde Ferredoxin Oxidoreductase Protein, subunit A, domain 3"/>
    <property type="match status" value="1"/>
</dbReference>
<dbReference type="SUPFAM" id="SSF48310">
    <property type="entry name" value="Aldehyde ferredoxin oxidoreductase, C-terminal domains"/>
    <property type="match status" value="1"/>
</dbReference>
<evidence type="ECO:0000256" key="2">
    <source>
        <dbReference type="ARBA" id="ARBA00011032"/>
    </source>
</evidence>
<dbReference type="InterPro" id="IPR036503">
    <property type="entry name" value="Ald_Fedxn_OxRdtase_N_sf"/>
</dbReference>
<dbReference type="RefSeq" id="WP_274373577.1">
    <property type="nucleotide sequence ID" value="NZ_CP072943.1"/>
</dbReference>